<dbReference type="GO" id="GO:0046872">
    <property type="term" value="F:metal ion binding"/>
    <property type="evidence" value="ECO:0007669"/>
    <property type="project" value="UniProtKB-KW"/>
</dbReference>
<dbReference type="CDD" id="cd16015">
    <property type="entry name" value="LTA_synthase"/>
    <property type="match status" value="1"/>
</dbReference>
<evidence type="ECO:0000313" key="14">
    <source>
        <dbReference type="EMBL" id="NFF88231.1"/>
    </source>
</evidence>
<keyword evidence="7 11" id="KW-0472">Membrane</keyword>
<proteinExistence type="inferred from homology"/>
<feature type="domain" description="Sulfatase N-terminal" evidence="12">
    <location>
        <begin position="268"/>
        <end position="555"/>
    </location>
</feature>
<comment type="similarity">
    <text evidence="3">Belongs to the LTA synthase family.</text>
</comment>
<evidence type="ECO:0000256" key="2">
    <source>
        <dbReference type="ARBA" id="ARBA00004936"/>
    </source>
</evidence>
<evidence type="ECO:0000256" key="1">
    <source>
        <dbReference type="ARBA" id="ARBA00004651"/>
    </source>
</evidence>
<evidence type="ECO:0000256" key="9">
    <source>
        <dbReference type="PIRSR" id="PIRSR005091-2"/>
    </source>
</evidence>
<comment type="subcellular location">
    <subcellularLocation>
        <location evidence="1">Cell membrane</location>
        <topology evidence="1">Multi-pass membrane protein</topology>
    </subcellularLocation>
</comment>
<dbReference type="GO" id="GO:0005886">
    <property type="term" value="C:plasma membrane"/>
    <property type="evidence" value="ECO:0007669"/>
    <property type="project" value="UniProtKB-SubCell"/>
</dbReference>
<keyword evidence="9" id="KW-0479">Metal-binding</keyword>
<dbReference type="AlphaFoldDB" id="A0A6B4HTH3"/>
<dbReference type="InterPro" id="IPR000917">
    <property type="entry name" value="Sulfatase_N"/>
</dbReference>
<evidence type="ECO:0000259" key="12">
    <source>
        <dbReference type="Pfam" id="PF00884"/>
    </source>
</evidence>
<dbReference type="Gene3D" id="3.40.720.10">
    <property type="entry name" value="Alkaline Phosphatase, subunit A"/>
    <property type="match status" value="1"/>
</dbReference>
<name>A0A6B4HTH3_CLOBO</name>
<dbReference type="InterPro" id="IPR050448">
    <property type="entry name" value="OpgB/LTA_synthase_biosynth"/>
</dbReference>
<gene>
    <name evidence="13" type="ORF">EXM65_07575</name>
    <name evidence="14" type="ORF">FC774_10165</name>
</gene>
<reference evidence="13 15" key="1">
    <citation type="submission" date="2019-02" db="EMBL/GenBank/DDBJ databases">
        <title>Genome sequencing of Clostridium botulinum clinical isolates.</title>
        <authorList>
            <person name="Brunt J."/>
            <person name="Van Vliet A.H.M."/>
            <person name="Stringer S.C."/>
            <person name="Grant K.A."/>
            <person name="Carter A.C."/>
            <person name="Peck M.W."/>
        </authorList>
    </citation>
    <scope>NUCLEOTIDE SEQUENCE [LARGE SCALE GENOMIC DNA]</scope>
    <source>
        <strain evidence="13 15">H113700579</strain>
    </source>
</reference>
<evidence type="ECO:0000256" key="3">
    <source>
        <dbReference type="ARBA" id="ARBA00009983"/>
    </source>
</evidence>
<keyword evidence="6 11" id="KW-1133">Transmembrane helix</keyword>
<dbReference type="Proteomes" id="UP000472355">
    <property type="component" value="Unassembled WGS sequence"/>
</dbReference>
<evidence type="ECO:0000256" key="11">
    <source>
        <dbReference type="SAM" id="Phobius"/>
    </source>
</evidence>
<feature type="binding site" evidence="9">
    <location>
        <position position="431"/>
    </location>
    <ligand>
        <name>substrate</name>
    </ligand>
</feature>
<keyword evidence="9" id="KW-0464">Manganese</keyword>
<evidence type="ECO:0000313" key="13">
    <source>
        <dbReference type="EMBL" id="NFA42446.1"/>
    </source>
</evidence>
<keyword evidence="5 11" id="KW-0812">Transmembrane</keyword>
<evidence type="ECO:0000313" key="15">
    <source>
        <dbReference type="Proteomes" id="UP000472355"/>
    </source>
</evidence>
<feature type="binding site" evidence="10">
    <location>
        <position position="491"/>
    </location>
    <ligand>
        <name>Mn(2+)</name>
        <dbReference type="ChEBI" id="CHEBI:29035"/>
    </ligand>
</feature>
<dbReference type="PANTHER" id="PTHR47371">
    <property type="entry name" value="LIPOTEICHOIC ACID SYNTHASE"/>
    <property type="match status" value="1"/>
</dbReference>
<evidence type="ECO:0000256" key="8">
    <source>
        <dbReference type="PIRSR" id="PIRSR005091-1"/>
    </source>
</evidence>
<dbReference type="Gene3D" id="3.30.1120.170">
    <property type="match status" value="1"/>
</dbReference>
<accession>A0A6B4HTH3</accession>
<feature type="binding site" evidence="10">
    <location>
        <position position="276"/>
    </location>
    <ligand>
        <name>Mn(2+)</name>
        <dbReference type="ChEBI" id="CHEBI:29035"/>
    </ligand>
</feature>
<protein>
    <submittedName>
        <fullName evidence="14">LTA synthase family protein</fullName>
    </submittedName>
</protein>
<dbReference type="InterPro" id="IPR012160">
    <property type="entry name" value="LtaS-like"/>
</dbReference>
<dbReference type="PIRSF" id="PIRSF005091">
    <property type="entry name" value="Mmb_sulf_HI1246"/>
    <property type="match status" value="1"/>
</dbReference>
<evidence type="ECO:0000256" key="10">
    <source>
        <dbReference type="PIRSR" id="PIRSR005091-3"/>
    </source>
</evidence>
<evidence type="ECO:0000313" key="16">
    <source>
        <dbReference type="Proteomes" id="UP000476820"/>
    </source>
</evidence>
<dbReference type="InterPro" id="IPR017850">
    <property type="entry name" value="Alkaline_phosphatase_core_sf"/>
</dbReference>
<dbReference type="RefSeq" id="WP_041082495.1">
    <property type="nucleotide sequence ID" value="NZ_CP070936.1"/>
</dbReference>
<feature type="transmembrane region" description="Helical" evidence="11">
    <location>
        <begin position="86"/>
        <end position="110"/>
    </location>
</feature>
<organism evidence="14 16">
    <name type="scientific">Clostridium botulinum</name>
    <dbReference type="NCBI Taxonomy" id="1491"/>
    <lineage>
        <taxon>Bacteria</taxon>
        <taxon>Bacillati</taxon>
        <taxon>Bacillota</taxon>
        <taxon>Clostridia</taxon>
        <taxon>Eubacteriales</taxon>
        <taxon>Clostridiaceae</taxon>
        <taxon>Clostridium</taxon>
    </lineage>
</organism>
<dbReference type="Proteomes" id="UP000476820">
    <property type="component" value="Unassembled WGS sequence"/>
</dbReference>
<feature type="transmembrane region" description="Helical" evidence="11">
    <location>
        <begin position="130"/>
        <end position="155"/>
    </location>
</feature>
<evidence type="ECO:0000256" key="4">
    <source>
        <dbReference type="ARBA" id="ARBA00022475"/>
    </source>
</evidence>
<dbReference type="Pfam" id="PF00884">
    <property type="entry name" value="Sulfatase"/>
    <property type="match status" value="1"/>
</dbReference>
<evidence type="ECO:0000256" key="5">
    <source>
        <dbReference type="ARBA" id="ARBA00022692"/>
    </source>
</evidence>
<comment type="caution">
    <text evidence="14">The sequence shown here is derived from an EMBL/GenBank/DDBJ whole genome shotgun (WGS) entry which is preliminary data.</text>
</comment>
<dbReference type="EMBL" id="SWOV01000025">
    <property type="protein sequence ID" value="NFF88231.1"/>
    <property type="molecule type" value="Genomic_DNA"/>
</dbReference>
<evidence type="ECO:0000256" key="6">
    <source>
        <dbReference type="ARBA" id="ARBA00022989"/>
    </source>
</evidence>
<keyword evidence="4" id="KW-1003">Cell membrane</keyword>
<dbReference type="PANTHER" id="PTHR47371:SF3">
    <property type="entry name" value="PHOSPHOGLYCEROL TRANSFERASE I"/>
    <property type="match status" value="1"/>
</dbReference>
<feature type="transmembrane region" description="Helical" evidence="11">
    <location>
        <begin position="20"/>
        <end position="41"/>
    </location>
</feature>
<dbReference type="EMBL" id="SGKU01000017">
    <property type="protein sequence ID" value="NFA42446.1"/>
    <property type="molecule type" value="Genomic_DNA"/>
</dbReference>
<sequence>MHSNKNKITDFLNKSRLNQLILFLFPLISIFLKCIFFQGFITGSNPYSFNFNTGYDYARPFFNYYLAFILIFISFSLLFKGKARIIYLFTINILLTAIIVLDVCYFRGFLTVPSILIATQTANLDNLSGAVYSMFSPLDVIFIIDFFLFGIYVYFTRKYVSKINKRAIKTFLITFIMPILFIGYVPFNIHILNNKDVKDSYLYDNYDPTNTARYFSPIGYHIFDLYTVYRDSKPYEFTVEDENNLNKLFNMKNENLPNNDYFGISKGKNLIYIQVESLESFVINKSINGKEITPVLNNLTSKGFYFPNVFEQVNEGTSSDSDLMVNTSMFPLRRGSTFFRYPNNTYNSLPDILEKNSYSSIAIHPDKGSFWNYSAGLKGIGFDKFNDYYSFNADETIGMGISDASYFKQVVPMLKEQSNPFYALTVTLTSHGPFDIPKEYRELGLDPELDASELGGYFESLHYTDAQIGNFLKLLDSEGLLENSVIAIMGDHTGVHKYYNNGIEKLSNKEDWYLDTGNPVVPLLIYDTSINTGKTFDLYGGQIDVMPTLLYMLGIDKEKYQNTALGRNLLNTNKSFAILTDGTIKDQNTLSDEDKETYKNILDLSDKMIRANYFKK</sequence>
<comment type="pathway">
    <text evidence="2">Cell wall biogenesis; lipoteichoic acid biosynthesis.</text>
</comment>
<feature type="transmembrane region" description="Helical" evidence="11">
    <location>
        <begin position="61"/>
        <end position="79"/>
    </location>
</feature>
<feature type="binding site" evidence="10">
    <location>
        <position position="492"/>
    </location>
    <ligand>
        <name>Mn(2+)</name>
        <dbReference type="ChEBI" id="CHEBI:29035"/>
    </ligand>
</feature>
<feature type="transmembrane region" description="Helical" evidence="11">
    <location>
        <begin position="167"/>
        <end position="187"/>
    </location>
</feature>
<evidence type="ECO:0000256" key="7">
    <source>
        <dbReference type="ARBA" id="ARBA00023136"/>
    </source>
</evidence>
<reference evidence="14 16" key="2">
    <citation type="submission" date="2019-04" db="EMBL/GenBank/DDBJ databases">
        <title>Genome sequencing of Clostridium botulinum Groups I-IV and Clostridium butyricum.</title>
        <authorList>
            <person name="Brunt J."/>
            <person name="Van Vliet A.H.M."/>
            <person name="Stringer S.C."/>
            <person name="Carter A.T."/>
            <person name="Peck M.W."/>
        </authorList>
    </citation>
    <scope>NUCLEOTIDE SEQUENCE [LARGE SCALE GENOMIC DNA]</scope>
    <source>
        <strain evidence="14 16">1605</strain>
    </source>
</reference>
<dbReference type="SUPFAM" id="SSF53649">
    <property type="entry name" value="Alkaline phosphatase-like"/>
    <property type="match status" value="1"/>
</dbReference>
<feature type="active site" evidence="8">
    <location>
        <position position="318"/>
    </location>
</feature>